<sequence>MYIKHCKLPKNKQIELMKYFIAGSTARTAADLTEIQPPDSSINYVKKLL</sequence>
<evidence type="ECO:0000313" key="1">
    <source>
        <dbReference type="EMBL" id="QGO06191.1"/>
    </source>
</evidence>
<evidence type="ECO:0000313" key="2">
    <source>
        <dbReference type="Proteomes" id="UP000422232"/>
    </source>
</evidence>
<keyword evidence="2" id="KW-1185">Reference proteome</keyword>
<dbReference type="Proteomes" id="UP000422232">
    <property type="component" value="Chromosome"/>
</dbReference>
<organism evidence="1 2">
    <name type="scientific">Piscirickettsia salmonis</name>
    <dbReference type="NCBI Taxonomy" id="1238"/>
    <lineage>
        <taxon>Bacteria</taxon>
        <taxon>Pseudomonadati</taxon>
        <taxon>Pseudomonadota</taxon>
        <taxon>Gammaproteobacteria</taxon>
        <taxon>Thiotrichales</taxon>
        <taxon>Piscirickettsiaceae</taxon>
        <taxon>Piscirickettsia</taxon>
    </lineage>
</organism>
<protein>
    <submittedName>
        <fullName evidence="1">Transposase</fullName>
    </submittedName>
</protein>
<reference evidence="1 2" key="1">
    <citation type="submission" date="2019-04" db="EMBL/GenBank/DDBJ databases">
        <title>Complete genome sequencing of Piscirickettsia salmonis strain Psal-009.</title>
        <authorList>
            <person name="Schober I."/>
            <person name="Bunk B."/>
            <person name="Sproer C."/>
            <person name="Carril G.P."/>
            <person name="Riedel T."/>
            <person name="Flores-Herrera P.A."/>
            <person name="Nourdin-Galindo G."/>
            <person name="Marshall S.H."/>
            <person name="Overmann J."/>
        </authorList>
    </citation>
    <scope>NUCLEOTIDE SEQUENCE [LARGE SCALE GENOMIC DNA]</scope>
    <source>
        <strain evidence="1 2">Psal-009</strain>
    </source>
</reference>
<dbReference type="AlphaFoldDB" id="A0A9Q6PU36"/>
<name>A0A9Q6PU36_PISSA</name>
<gene>
    <name evidence="1" type="ORF">Psal009_02097</name>
</gene>
<dbReference type="EMBL" id="CP038908">
    <property type="protein sequence ID" value="QGO06191.1"/>
    <property type="molecule type" value="Genomic_DNA"/>
</dbReference>
<accession>A0A9Q6PU36</accession>
<proteinExistence type="predicted"/>